<dbReference type="Gene3D" id="3.40.50.1010">
    <property type="entry name" value="5'-nuclease"/>
    <property type="match status" value="1"/>
</dbReference>
<dbReference type="AlphaFoldDB" id="A0A9X1D4U0"/>
<dbReference type="InterPro" id="IPR029060">
    <property type="entry name" value="PIN-like_dom_sf"/>
</dbReference>
<dbReference type="EMBL" id="JAFLWW010000002">
    <property type="protein sequence ID" value="MBT1155266.1"/>
    <property type="molecule type" value="Genomic_DNA"/>
</dbReference>
<dbReference type="InterPro" id="IPR002716">
    <property type="entry name" value="PIN_dom"/>
</dbReference>
<comment type="caution">
    <text evidence="2">The sequence shown here is derived from an EMBL/GenBank/DDBJ whole genome shotgun (WGS) entry which is preliminary data.</text>
</comment>
<organism evidence="2 3">
    <name type="scientific">Aminobacter anthyllidis</name>
    <dbReference type="NCBI Taxonomy" id="1035067"/>
    <lineage>
        <taxon>Bacteria</taxon>
        <taxon>Pseudomonadati</taxon>
        <taxon>Pseudomonadota</taxon>
        <taxon>Alphaproteobacteria</taxon>
        <taxon>Hyphomicrobiales</taxon>
        <taxon>Phyllobacteriaceae</taxon>
        <taxon>Aminobacter</taxon>
    </lineage>
</organism>
<dbReference type="SUPFAM" id="SSF88723">
    <property type="entry name" value="PIN domain-like"/>
    <property type="match status" value="1"/>
</dbReference>
<sequence length="113" mass="12533">MLHEPGADRVHELVDKSVICAVNVTEVISKLIDKGYDEGDVREQYENLRLDVVSFDQHLALVAGHLRASTRHKGLSLGDRACLALAILTERTAVTADRKWADLDVGCKIEVIR</sequence>
<dbReference type="CDD" id="cd18682">
    <property type="entry name" value="PIN_VapC-like"/>
    <property type="match status" value="1"/>
</dbReference>
<reference evidence="2" key="2">
    <citation type="submission" date="2021-03" db="EMBL/GenBank/DDBJ databases">
        <authorList>
            <person name="Artuso I."/>
            <person name="Turrini P."/>
            <person name="Pirolo M."/>
            <person name="Lugli G.A."/>
            <person name="Ventura M."/>
            <person name="Visca P."/>
        </authorList>
    </citation>
    <scope>NUCLEOTIDE SEQUENCE</scope>
    <source>
        <strain evidence="2">LMG 26462</strain>
    </source>
</reference>
<proteinExistence type="predicted"/>
<evidence type="ECO:0000313" key="3">
    <source>
        <dbReference type="Proteomes" id="UP001138921"/>
    </source>
</evidence>
<dbReference type="Pfam" id="PF01850">
    <property type="entry name" value="PIN"/>
    <property type="match status" value="1"/>
</dbReference>
<keyword evidence="3" id="KW-1185">Reference proteome</keyword>
<evidence type="ECO:0000313" key="2">
    <source>
        <dbReference type="EMBL" id="MBT1155266.1"/>
    </source>
</evidence>
<name>A0A9X1D4U0_9HYPH</name>
<evidence type="ECO:0000259" key="1">
    <source>
        <dbReference type="Pfam" id="PF01850"/>
    </source>
</evidence>
<dbReference type="Proteomes" id="UP001138921">
    <property type="component" value="Unassembled WGS sequence"/>
</dbReference>
<accession>A0A9X1D4U0</accession>
<gene>
    <name evidence="2" type="ORF">J1C56_06640</name>
</gene>
<reference evidence="2" key="1">
    <citation type="journal article" date="2021" name="Microorganisms">
        <title>Phylogenomic Reconstruction and Metabolic Potential of the Genus Aminobacter.</title>
        <authorList>
            <person name="Artuso I."/>
            <person name="Turrini P."/>
            <person name="Pirolo M."/>
            <person name="Lugli G.A."/>
            <person name="Ventura M."/>
            <person name="Visca P."/>
        </authorList>
    </citation>
    <scope>NUCLEOTIDE SEQUENCE</scope>
    <source>
        <strain evidence="2">LMG 26462</strain>
    </source>
</reference>
<protein>
    <submittedName>
        <fullName evidence="2">Type II toxin-antitoxin system VapC family toxin</fullName>
    </submittedName>
</protein>
<feature type="domain" description="PIN" evidence="1">
    <location>
        <begin position="4"/>
        <end position="104"/>
    </location>
</feature>